<proteinExistence type="predicted"/>
<protein>
    <submittedName>
        <fullName evidence="2">DNA/pantothenate metabolism flavoprotein domain protein</fullName>
    </submittedName>
</protein>
<dbReference type="Gene3D" id="3.40.50.10300">
    <property type="entry name" value="CoaB-like"/>
    <property type="match status" value="1"/>
</dbReference>
<dbReference type="InterPro" id="IPR007085">
    <property type="entry name" value="DNA/pantothenate-metab_flavo_C"/>
</dbReference>
<dbReference type="SUPFAM" id="SSF102645">
    <property type="entry name" value="CoaB-like"/>
    <property type="match status" value="1"/>
</dbReference>
<feature type="domain" description="DNA/pantothenate metabolism flavoprotein C-terminal" evidence="1">
    <location>
        <begin position="99"/>
        <end position="206"/>
    </location>
</feature>
<dbReference type="AlphaFoldDB" id="E8R4F6"/>
<evidence type="ECO:0000313" key="3">
    <source>
        <dbReference type="Proteomes" id="UP000008631"/>
    </source>
</evidence>
<dbReference type="Pfam" id="PF04127">
    <property type="entry name" value="DFP"/>
    <property type="match status" value="2"/>
</dbReference>
<evidence type="ECO:0000313" key="2">
    <source>
        <dbReference type="EMBL" id="ADV63751.1"/>
    </source>
</evidence>
<reference evidence="2 3" key="2">
    <citation type="journal article" date="2011" name="Stand. Genomic Sci.">
        <title>Complete genome sequence of Isosphaera pallida type strain (IS1B).</title>
        <authorList>
            <consortium name="US DOE Joint Genome Institute (JGI-PGF)"/>
            <person name="Goker M."/>
            <person name="Cleland D."/>
            <person name="Saunders E."/>
            <person name="Lapidus A."/>
            <person name="Nolan M."/>
            <person name="Lucas S."/>
            <person name="Hammon N."/>
            <person name="Deshpande S."/>
            <person name="Cheng J.F."/>
            <person name="Tapia R."/>
            <person name="Han C."/>
            <person name="Goodwin L."/>
            <person name="Pitluck S."/>
            <person name="Liolios K."/>
            <person name="Pagani I."/>
            <person name="Ivanova N."/>
            <person name="Mavromatis K."/>
            <person name="Pati A."/>
            <person name="Chen A."/>
            <person name="Palaniappan K."/>
            <person name="Land M."/>
            <person name="Hauser L."/>
            <person name="Chang Y.J."/>
            <person name="Jeffries C.D."/>
            <person name="Detter J.C."/>
            <person name="Beck B."/>
            <person name="Woyke T."/>
            <person name="Bristow J."/>
            <person name="Eisen J.A."/>
            <person name="Markowitz V."/>
            <person name="Hugenholtz P."/>
            <person name="Kyrpides N.C."/>
            <person name="Klenk H.P."/>
        </authorList>
    </citation>
    <scope>NUCLEOTIDE SEQUENCE [LARGE SCALE GENOMIC DNA]</scope>
    <source>
        <strain evidence="3">ATCC 43644 / DSM 9630 / IS1B</strain>
    </source>
</reference>
<dbReference type="GO" id="GO:0015937">
    <property type="term" value="P:coenzyme A biosynthetic process"/>
    <property type="evidence" value="ECO:0007669"/>
    <property type="project" value="UniProtKB-ARBA"/>
</dbReference>
<gene>
    <name evidence="2" type="ordered locus">Isop_3187</name>
</gene>
<name>E8R4F6_ISOPI</name>
<dbReference type="HOGENOM" id="CLU_033319_1_1_0"/>
<dbReference type="InParanoid" id="E8R4F6"/>
<dbReference type="GO" id="GO:0003824">
    <property type="term" value="F:catalytic activity"/>
    <property type="evidence" value="ECO:0007669"/>
    <property type="project" value="UniProtKB-ARBA"/>
</dbReference>
<dbReference type="Proteomes" id="UP000008631">
    <property type="component" value="Chromosome"/>
</dbReference>
<dbReference type="STRING" id="575540.Isop_3187"/>
<reference key="1">
    <citation type="submission" date="2010-11" db="EMBL/GenBank/DDBJ databases">
        <title>The complete sequence of chromosome of Isophaera pallida ATCC 43644.</title>
        <authorList>
            <consortium name="US DOE Joint Genome Institute (JGI-PGF)"/>
            <person name="Lucas S."/>
            <person name="Copeland A."/>
            <person name="Lapidus A."/>
            <person name="Bruce D."/>
            <person name="Goodwin L."/>
            <person name="Pitluck S."/>
            <person name="Kyrpides N."/>
            <person name="Mavromatis K."/>
            <person name="Pagani I."/>
            <person name="Ivanova N."/>
            <person name="Saunders E."/>
            <person name="Brettin T."/>
            <person name="Detter J.C."/>
            <person name="Han C."/>
            <person name="Tapia R."/>
            <person name="Land M."/>
            <person name="Hauser L."/>
            <person name="Markowitz V."/>
            <person name="Cheng J.-F."/>
            <person name="Hugenholtz P."/>
            <person name="Woyke T."/>
            <person name="Wu D."/>
            <person name="Eisen J.A."/>
        </authorList>
    </citation>
    <scope>NUCLEOTIDE SEQUENCE</scope>
    <source>
        <strain>ATCC 43644</strain>
    </source>
</reference>
<organism evidence="2 3">
    <name type="scientific">Isosphaera pallida (strain ATCC 43644 / DSM 9630 / IS1B)</name>
    <dbReference type="NCBI Taxonomy" id="575540"/>
    <lineage>
        <taxon>Bacteria</taxon>
        <taxon>Pseudomonadati</taxon>
        <taxon>Planctomycetota</taxon>
        <taxon>Planctomycetia</taxon>
        <taxon>Isosphaerales</taxon>
        <taxon>Isosphaeraceae</taxon>
        <taxon>Isosphaera</taxon>
    </lineage>
</organism>
<feature type="domain" description="DNA/pantothenate metabolism flavoprotein C-terminal" evidence="1">
    <location>
        <begin position="2"/>
        <end position="57"/>
    </location>
</feature>
<evidence type="ECO:0000259" key="1">
    <source>
        <dbReference type="Pfam" id="PF04127"/>
    </source>
</evidence>
<dbReference type="KEGG" id="ipa:Isop_3187"/>
<sequence>MRVVVSGGGTIAPIDEVRWIGNFSTGSFAARIAEAFLERGAWVWHVHTPTSQRPYRRLACWDLDADPTFECDRLTRLTQRWRKTRARLVEVGLERGDVEDYRTTLKRLLQSEPIDAVIHAMAVSDYQPDFQPGKLDSRAGDLILTCRPVPKVIAQVKDWAPRAILVGFKLLVGSTRDELIAAARRAMATTRADLTVANDLVELRQGRHTIHLVEAEPNQPVETIGPESDQPGLLADRVAALVKRRQGSGDGEAHRIDP</sequence>
<keyword evidence="3" id="KW-1185">Reference proteome</keyword>
<dbReference type="eggNOG" id="COG0452">
    <property type="taxonomic scope" value="Bacteria"/>
</dbReference>
<dbReference type="OrthoDB" id="9802554at2"/>
<accession>E8R4F6</accession>
<dbReference type="InterPro" id="IPR035929">
    <property type="entry name" value="CoaB-like_sf"/>
</dbReference>
<dbReference type="EMBL" id="CP002353">
    <property type="protein sequence ID" value="ADV63751.1"/>
    <property type="molecule type" value="Genomic_DNA"/>
</dbReference>